<dbReference type="InterPro" id="IPR002885">
    <property type="entry name" value="PPR_rpt"/>
</dbReference>
<reference evidence="4 5" key="1">
    <citation type="submission" date="2023-10" db="EMBL/GenBank/DDBJ databases">
        <title>Genome-Wide Identification Analysis in wild type Solanum Pinnatisectum Reveals Some Genes Defensing Phytophthora Infestans.</title>
        <authorList>
            <person name="Sun C."/>
        </authorList>
    </citation>
    <scope>NUCLEOTIDE SEQUENCE [LARGE SCALE GENOMIC DNA]</scope>
    <source>
        <strain evidence="4">LQN</strain>
        <tissue evidence="4">Leaf</tissue>
    </source>
</reference>
<evidence type="ECO:0008006" key="6">
    <source>
        <dbReference type="Google" id="ProtNLM"/>
    </source>
</evidence>
<keyword evidence="3" id="KW-1133">Transmembrane helix</keyword>
<feature type="repeat" description="PPR" evidence="2">
    <location>
        <begin position="44"/>
        <end position="78"/>
    </location>
</feature>
<organism evidence="4 5">
    <name type="scientific">Solanum pinnatisectum</name>
    <name type="common">tansyleaf nightshade</name>
    <dbReference type="NCBI Taxonomy" id="50273"/>
    <lineage>
        <taxon>Eukaryota</taxon>
        <taxon>Viridiplantae</taxon>
        <taxon>Streptophyta</taxon>
        <taxon>Embryophyta</taxon>
        <taxon>Tracheophyta</taxon>
        <taxon>Spermatophyta</taxon>
        <taxon>Magnoliopsida</taxon>
        <taxon>eudicotyledons</taxon>
        <taxon>Gunneridae</taxon>
        <taxon>Pentapetalae</taxon>
        <taxon>asterids</taxon>
        <taxon>lamiids</taxon>
        <taxon>Solanales</taxon>
        <taxon>Solanaceae</taxon>
        <taxon>Solanoideae</taxon>
        <taxon>Solaneae</taxon>
        <taxon>Solanum</taxon>
    </lineage>
</organism>
<evidence type="ECO:0000313" key="4">
    <source>
        <dbReference type="EMBL" id="KAK4717449.1"/>
    </source>
</evidence>
<evidence type="ECO:0000313" key="5">
    <source>
        <dbReference type="Proteomes" id="UP001311915"/>
    </source>
</evidence>
<keyword evidence="3" id="KW-0812">Transmembrane</keyword>
<keyword evidence="5" id="KW-1185">Reference proteome</keyword>
<evidence type="ECO:0000256" key="2">
    <source>
        <dbReference type="PROSITE-ProRule" id="PRU00708"/>
    </source>
</evidence>
<keyword evidence="1" id="KW-0677">Repeat</keyword>
<comment type="caution">
    <text evidence="4">The sequence shown here is derived from an EMBL/GenBank/DDBJ whole genome shotgun (WGS) entry which is preliminary data.</text>
</comment>
<proteinExistence type="predicted"/>
<dbReference type="NCBIfam" id="TIGR00756">
    <property type="entry name" value="PPR"/>
    <property type="match status" value="1"/>
</dbReference>
<dbReference type="Proteomes" id="UP001311915">
    <property type="component" value="Unassembled WGS sequence"/>
</dbReference>
<dbReference type="EMBL" id="JAWPEI010000008">
    <property type="protein sequence ID" value="KAK4717449.1"/>
    <property type="molecule type" value="Genomic_DNA"/>
</dbReference>
<keyword evidence="3" id="KW-0472">Membrane</keyword>
<accession>A0AAV9KVY9</accession>
<dbReference type="InterPro" id="IPR011990">
    <property type="entry name" value="TPR-like_helical_dom_sf"/>
</dbReference>
<dbReference type="AlphaFoldDB" id="A0AAV9KVY9"/>
<gene>
    <name evidence="4" type="ORF">R3W88_015787</name>
</gene>
<evidence type="ECO:0000256" key="1">
    <source>
        <dbReference type="ARBA" id="ARBA00022737"/>
    </source>
</evidence>
<name>A0AAV9KVY9_9SOLN</name>
<dbReference type="PROSITE" id="PS51375">
    <property type="entry name" value="PPR"/>
    <property type="match status" value="1"/>
</dbReference>
<dbReference type="Pfam" id="PF01535">
    <property type="entry name" value="PPR"/>
    <property type="match status" value="1"/>
</dbReference>
<evidence type="ECO:0000256" key="3">
    <source>
        <dbReference type="SAM" id="Phobius"/>
    </source>
</evidence>
<feature type="transmembrane region" description="Helical" evidence="3">
    <location>
        <begin position="20"/>
        <end position="42"/>
    </location>
</feature>
<protein>
    <recommendedName>
        <fullName evidence="6">Pentatricopeptide repeat-containing protein</fullName>
    </recommendedName>
</protein>
<sequence>MKALKLFKLILNSSSHPNHFTFSTVLDACAGYSAILLLSAIFESIPARNSIIGGYARHGLAERAMQEFERMLKSGIRSGSIARSMWLALMSRARRDCSKWNLHIGARPSCIILGAFQNLWIQRSMQ</sequence>
<dbReference type="Gene3D" id="1.25.40.10">
    <property type="entry name" value="Tetratricopeptide repeat domain"/>
    <property type="match status" value="1"/>
</dbReference>